<dbReference type="PANTHER" id="PTHR43080">
    <property type="entry name" value="CBS DOMAIN-CONTAINING PROTEIN CBSX3, MITOCHONDRIAL"/>
    <property type="match status" value="1"/>
</dbReference>
<feature type="domain" description="CBS" evidence="3">
    <location>
        <begin position="70"/>
        <end position="131"/>
    </location>
</feature>
<evidence type="ECO:0000256" key="1">
    <source>
        <dbReference type="ARBA" id="ARBA00023122"/>
    </source>
</evidence>
<dbReference type="SMART" id="SM00116">
    <property type="entry name" value="CBS"/>
    <property type="match status" value="2"/>
</dbReference>
<dbReference type="InterPro" id="IPR046342">
    <property type="entry name" value="CBS_dom_sf"/>
</dbReference>
<dbReference type="PROSITE" id="PS51371">
    <property type="entry name" value="CBS"/>
    <property type="match status" value="2"/>
</dbReference>
<dbReference type="Gene3D" id="3.10.580.10">
    <property type="entry name" value="CBS-domain"/>
    <property type="match status" value="1"/>
</dbReference>
<dbReference type="Pfam" id="PF00571">
    <property type="entry name" value="CBS"/>
    <property type="match status" value="2"/>
</dbReference>
<evidence type="ECO:0000313" key="5">
    <source>
        <dbReference type="Proteomes" id="UP000288012"/>
    </source>
</evidence>
<gene>
    <name evidence="4" type="ORF">EKM59_08040</name>
</gene>
<accession>A0A3S0V4Z1</accession>
<dbReference type="InterPro" id="IPR051257">
    <property type="entry name" value="Diverse_CBS-Domain"/>
</dbReference>
<protein>
    <submittedName>
        <fullName evidence="4">CBS domain-containing protein</fullName>
    </submittedName>
</protein>
<sequence>MEIKEVMTESPTYCSPDSTLSEIAKIMKSLDTGIIPIGNGEKLLGTITDRDIALCLAEGGDADSKASEAMHKGVYYCYEDDSIESAAKNMGELQVRRLIVLDNRENKKMVGILSLGDIARVTHDKKTCGEVVNKVCEERAQSPH</sequence>
<dbReference type="OrthoDB" id="9794094at2"/>
<keyword evidence="5" id="KW-1185">Reference proteome</keyword>
<comment type="caution">
    <text evidence="4">The sequence shown here is derived from an EMBL/GenBank/DDBJ whole genome shotgun (WGS) entry which is preliminary data.</text>
</comment>
<dbReference type="SUPFAM" id="SSF54631">
    <property type="entry name" value="CBS-domain pair"/>
    <property type="match status" value="1"/>
</dbReference>
<evidence type="ECO:0000256" key="2">
    <source>
        <dbReference type="PROSITE-ProRule" id="PRU00703"/>
    </source>
</evidence>
<dbReference type="PANTHER" id="PTHR43080:SF2">
    <property type="entry name" value="CBS DOMAIN-CONTAINING PROTEIN"/>
    <property type="match status" value="1"/>
</dbReference>
<dbReference type="InterPro" id="IPR000644">
    <property type="entry name" value="CBS_dom"/>
</dbReference>
<dbReference type="CDD" id="cd04622">
    <property type="entry name" value="CBS_pair_HRP1_like"/>
    <property type="match status" value="1"/>
</dbReference>
<proteinExistence type="predicted"/>
<keyword evidence="1 2" id="KW-0129">CBS domain</keyword>
<dbReference type="AlphaFoldDB" id="A0A3S0V4Z1"/>
<evidence type="ECO:0000259" key="3">
    <source>
        <dbReference type="PROSITE" id="PS51371"/>
    </source>
</evidence>
<name>A0A3S0V4Z1_9GAMM</name>
<organism evidence="4 5">
    <name type="scientific">Legionella septentrionalis</name>
    <dbReference type="NCBI Taxonomy" id="2498109"/>
    <lineage>
        <taxon>Bacteria</taxon>
        <taxon>Pseudomonadati</taxon>
        <taxon>Pseudomonadota</taxon>
        <taxon>Gammaproteobacteria</taxon>
        <taxon>Legionellales</taxon>
        <taxon>Legionellaceae</taxon>
        <taxon>Legionella</taxon>
    </lineage>
</organism>
<dbReference type="Proteomes" id="UP000288012">
    <property type="component" value="Unassembled WGS sequence"/>
</dbReference>
<reference evidence="4 5" key="1">
    <citation type="submission" date="2018-12" db="EMBL/GenBank/DDBJ databases">
        <title>Legionella sp,whole genome shotgun sequence.</title>
        <authorList>
            <person name="Wu H."/>
        </authorList>
    </citation>
    <scope>NUCLEOTIDE SEQUENCE [LARGE SCALE GENOMIC DNA]</scope>
    <source>
        <strain evidence="5">km714</strain>
    </source>
</reference>
<dbReference type="RefSeq" id="WP_126953963.1">
    <property type="nucleotide sequence ID" value="NZ_RZGR01000023.1"/>
</dbReference>
<feature type="domain" description="CBS" evidence="3">
    <location>
        <begin position="7"/>
        <end position="64"/>
    </location>
</feature>
<evidence type="ECO:0000313" key="4">
    <source>
        <dbReference type="EMBL" id="RUQ85000.1"/>
    </source>
</evidence>
<dbReference type="EMBL" id="RZGR01000023">
    <property type="protein sequence ID" value="RUQ85000.1"/>
    <property type="molecule type" value="Genomic_DNA"/>
</dbReference>